<evidence type="ECO:0000259" key="2">
    <source>
        <dbReference type="Pfam" id="PF02805"/>
    </source>
</evidence>
<evidence type="ECO:0000256" key="1">
    <source>
        <dbReference type="ARBA" id="ARBA00023159"/>
    </source>
</evidence>
<accession>A0A3B0WCQ6</accession>
<dbReference type="EMBL" id="UOEX01000384">
    <property type="protein sequence ID" value="VAW41424.1"/>
    <property type="molecule type" value="Genomic_DNA"/>
</dbReference>
<reference evidence="3" key="1">
    <citation type="submission" date="2018-06" db="EMBL/GenBank/DDBJ databases">
        <authorList>
            <person name="Zhirakovskaya E."/>
        </authorList>
    </citation>
    <scope>NUCLEOTIDE SEQUENCE</scope>
</reference>
<organism evidence="3">
    <name type="scientific">hydrothermal vent metagenome</name>
    <dbReference type="NCBI Taxonomy" id="652676"/>
    <lineage>
        <taxon>unclassified sequences</taxon>
        <taxon>metagenomes</taxon>
        <taxon>ecological metagenomes</taxon>
    </lineage>
</organism>
<dbReference type="AlphaFoldDB" id="A0A3B0WCQ6"/>
<gene>
    <name evidence="3" type="ORF">MNBD_DELTA03-1040</name>
</gene>
<dbReference type="InterPro" id="IPR035451">
    <property type="entry name" value="Ada-like_dom_sf"/>
</dbReference>
<dbReference type="GO" id="GO:0008270">
    <property type="term" value="F:zinc ion binding"/>
    <property type="evidence" value="ECO:0007669"/>
    <property type="project" value="InterPro"/>
</dbReference>
<dbReference type="GO" id="GO:0006281">
    <property type="term" value="P:DNA repair"/>
    <property type="evidence" value="ECO:0007669"/>
    <property type="project" value="InterPro"/>
</dbReference>
<dbReference type="GO" id="GO:0003677">
    <property type="term" value="F:DNA binding"/>
    <property type="evidence" value="ECO:0007669"/>
    <property type="project" value="InterPro"/>
</dbReference>
<dbReference type="Gene3D" id="3.40.10.10">
    <property type="entry name" value="DNA Methylphosphotriester Repair Domain"/>
    <property type="match status" value="1"/>
</dbReference>
<sequence length="191" mass="21869">MNLLFKKNLTRQNLLLDEYVNHACRIEFVCLNYDSRGGALCRCDGELRAIEFETARKILLGFSRDNLKNYLHAIFDPDYSSPELQRAGEEPVFRLPELQKLKKYDLTNLAKQTLKDIQQWPEERIFYFSETDGSGQAAEDCGTTALYGNTKSRVFHKPDCPSFNAITCTSLFKRHSEAVAAGFKPCRICKP</sequence>
<dbReference type="SUPFAM" id="SSF57884">
    <property type="entry name" value="Ada DNA repair protein, N-terminal domain (N-Ada 10)"/>
    <property type="match status" value="1"/>
</dbReference>
<dbReference type="Pfam" id="PF02805">
    <property type="entry name" value="Ada_Zn_binding"/>
    <property type="match status" value="1"/>
</dbReference>
<keyword evidence="1" id="KW-0010">Activator</keyword>
<dbReference type="InterPro" id="IPR004026">
    <property type="entry name" value="Ada_DNA_repair_Zn-bd"/>
</dbReference>
<feature type="domain" description="Ada DNA repair metal-binding" evidence="2">
    <location>
        <begin position="145"/>
        <end position="191"/>
    </location>
</feature>
<dbReference type="GO" id="GO:0008168">
    <property type="term" value="F:methyltransferase activity"/>
    <property type="evidence" value="ECO:0007669"/>
    <property type="project" value="InterPro"/>
</dbReference>
<evidence type="ECO:0000313" key="3">
    <source>
        <dbReference type="EMBL" id="VAW41424.1"/>
    </source>
</evidence>
<protein>
    <recommendedName>
        <fullName evidence="2">Ada DNA repair metal-binding domain-containing protein</fullName>
    </recommendedName>
</protein>
<dbReference type="GO" id="GO:0006355">
    <property type="term" value="P:regulation of DNA-templated transcription"/>
    <property type="evidence" value="ECO:0007669"/>
    <property type="project" value="InterPro"/>
</dbReference>
<name>A0A3B0WCQ6_9ZZZZ</name>
<proteinExistence type="predicted"/>